<dbReference type="InterPro" id="IPR002068">
    <property type="entry name" value="A-crystallin/Hsp20_dom"/>
</dbReference>
<protein>
    <submittedName>
        <fullName evidence="5">Heat shock protein, Hsp 20 family</fullName>
    </submittedName>
</protein>
<comment type="similarity">
    <text evidence="1 2">Belongs to the small heat shock protein (HSP20) family.</text>
</comment>
<dbReference type="PANTHER" id="PTHR11527">
    <property type="entry name" value="HEAT-SHOCK PROTEIN 20 FAMILY MEMBER"/>
    <property type="match status" value="1"/>
</dbReference>
<name>A0A975B4I0_9BACT</name>
<evidence type="ECO:0000259" key="4">
    <source>
        <dbReference type="PROSITE" id="PS51203"/>
    </source>
</evidence>
<dbReference type="InterPro" id="IPR007052">
    <property type="entry name" value="CS_dom"/>
</dbReference>
<accession>A0A975B4I0</accession>
<evidence type="ECO:0000259" key="3">
    <source>
        <dbReference type="PROSITE" id="PS01031"/>
    </source>
</evidence>
<organism evidence="5 6">
    <name type="scientific">Desulfonema limicola</name>
    <dbReference type="NCBI Taxonomy" id="45656"/>
    <lineage>
        <taxon>Bacteria</taxon>
        <taxon>Pseudomonadati</taxon>
        <taxon>Thermodesulfobacteriota</taxon>
        <taxon>Desulfobacteria</taxon>
        <taxon>Desulfobacterales</taxon>
        <taxon>Desulfococcaceae</taxon>
        <taxon>Desulfonema</taxon>
    </lineage>
</organism>
<dbReference type="PROSITE" id="PS01031">
    <property type="entry name" value="SHSP"/>
    <property type="match status" value="1"/>
</dbReference>
<dbReference type="InterPro" id="IPR008978">
    <property type="entry name" value="HSP20-like_chaperone"/>
</dbReference>
<dbReference type="InterPro" id="IPR031107">
    <property type="entry name" value="Small_HSP"/>
</dbReference>
<proteinExistence type="inferred from homology"/>
<reference evidence="5" key="1">
    <citation type="journal article" date="2021" name="Microb. Physiol.">
        <title>Proteogenomic Insights into the Physiology of Marine, Sulfate-Reducing, Filamentous Desulfonema limicola and Desulfonema magnum.</title>
        <authorList>
            <person name="Schnaars V."/>
            <person name="Wohlbrand L."/>
            <person name="Scheve S."/>
            <person name="Hinrichs C."/>
            <person name="Reinhardt R."/>
            <person name="Rabus R."/>
        </authorList>
    </citation>
    <scope>NUCLEOTIDE SEQUENCE</scope>
    <source>
        <strain evidence="5">5ac10</strain>
    </source>
</reference>
<sequence length="148" mass="17116">MDYIKIRFGNNLDQLSSNFEKNIEDIFRAISPRFTCTECTWTPPMDIYEAPEEIIILAEIAGVNKDDLDIEINTKAVKITGKRIDMPRLENATYRLAEIRCGKFERILFLPNPINTEQVTASYLDGMLYIRLAKLQTDKTHKIQISNE</sequence>
<feature type="domain" description="SHSP" evidence="3">
    <location>
        <begin position="36"/>
        <end position="148"/>
    </location>
</feature>
<dbReference type="Pfam" id="PF00011">
    <property type="entry name" value="HSP20"/>
    <property type="match status" value="1"/>
</dbReference>
<feature type="domain" description="CS" evidence="4">
    <location>
        <begin position="40"/>
        <end position="148"/>
    </location>
</feature>
<evidence type="ECO:0000313" key="5">
    <source>
        <dbReference type="EMBL" id="QTA78655.1"/>
    </source>
</evidence>
<keyword evidence="5" id="KW-0346">Stress response</keyword>
<evidence type="ECO:0000256" key="1">
    <source>
        <dbReference type="PROSITE-ProRule" id="PRU00285"/>
    </source>
</evidence>
<evidence type="ECO:0000313" key="6">
    <source>
        <dbReference type="Proteomes" id="UP000663720"/>
    </source>
</evidence>
<dbReference type="KEGG" id="dli:dnl_08800"/>
<evidence type="ECO:0000256" key="2">
    <source>
        <dbReference type="RuleBase" id="RU003616"/>
    </source>
</evidence>
<dbReference type="RefSeq" id="WP_207690485.1">
    <property type="nucleotide sequence ID" value="NZ_CP061799.1"/>
</dbReference>
<keyword evidence="6" id="KW-1185">Reference proteome</keyword>
<dbReference type="AlphaFoldDB" id="A0A975B4I0"/>
<dbReference type="PROSITE" id="PS51203">
    <property type="entry name" value="CS"/>
    <property type="match status" value="1"/>
</dbReference>
<dbReference type="Gene3D" id="2.60.40.790">
    <property type="match status" value="1"/>
</dbReference>
<dbReference type="EMBL" id="CP061799">
    <property type="protein sequence ID" value="QTA78655.1"/>
    <property type="molecule type" value="Genomic_DNA"/>
</dbReference>
<dbReference type="Proteomes" id="UP000663720">
    <property type="component" value="Chromosome"/>
</dbReference>
<gene>
    <name evidence="5" type="ORF">dnl_08800</name>
</gene>
<dbReference type="SUPFAM" id="SSF49764">
    <property type="entry name" value="HSP20-like chaperones"/>
    <property type="match status" value="1"/>
</dbReference>
<dbReference type="CDD" id="cd06464">
    <property type="entry name" value="ACD_sHsps-like"/>
    <property type="match status" value="1"/>
</dbReference>